<sequence>MYSALFFTLIDGRRLLLPITAVAFAATRVIDAFGILHISFASSTRHFSFSGPVAQLKKTRMHPGFSSY</sequence>
<name>A0A6A8LE00_BACVE</name>
<feature type="transmembrane region" description="Helical" evidence="1">
    <location>
        <begin position="15"/>
        <end position="36"/>
    </location>
</feature>
<gene>
    <name evidence="2" type="ORF">GKC39_08320</name>
</gene>
<dbReference type="EMBL" id="WKKV01000003">
    <property type="protein sequence ID" value="MSE02068.1"/>
    <property type="molecule type" value="Genomic_DNA"/>
</dbReference>
<reference evidence="2" key="1">
    <citation type="submission" date="2019-11" db="EMBL/GenBank/DDBJ databases">
        <title>Draft Genome Sequence of Plant Growth-Promoting Rhizosphere-Associated Bacteria.</title>
        <authorList>
            <person name="Vasilyev I.Y."/>
            <person name="Radchenko V."/>
            <person name="Ilnitskaya E.V."/>
        </authorList>
    </citation>
    <scope>NUCLEOTIDE SEQUENCE</scope>
    <source>
        <strain evidence="2">VRA_517_n</strain>
    </source>
</reference>
<keyword evidence="1" id="KW-0812">Transmembrane</keyword>
<comment type="caution">
    <text evidence="2">The sequence shown here is derived from an EMBL/GenBank/DDBJ whole genome shotgun (WGS) entry which is preliminary data.</text>
</comment>
<evidence type="ECO:0000313" key="2">
    <source>
        <dbReference type="EMBL" id="MSE02068.1"/>
    </source>
</evidence>
<keyword evidence="1" id="KW-1133">Transmembrane helix</keyword>
<dbReference type="AlphaFoldDB" id="A0A6A8LE00"/>
<keyword evidence="1" id="KW-0472">Membrane</keyword>
<proteinExistence type="predicted"/>
<organism evidence="2">
    <name type="scientific">Bacillus velezensis</name>
    <dbReference type="NCBI Taxonomy" id="492670"/>
    <lineage>
        <taxon>Bacteria</taxon>
        <taxon>Bacillati</taxon>
        <taxon>Bacillota</taxon>
        <taxon>Bacilli</taxon>
        <taxon>Bacillales</taxon>
        <taxon>Bacillaceae</taxon>
        <taxon>Bacillus</taxon>
        <taxon>Bacillus amyloliquefaciens group</taxon>
    </lineage>
</organism>
<evidence type="ECO:0000256" key="1">
    <source>
        <dbReference type="SAM" id="Phobius"/>
    </source>
</evidence>
<dbReference type="RefSeq" id="WP_025852017.1">
    <property type="nucleotide sequence ID" value="NZ_BPWC01000002.1"/>
</dbReference>
<accession>A0A6A8LE00</accession>
<protein>
    <submittedName>
        <fullName evidence="2">Uncharacterized protein</fullName>
    </submittedName>
</protein>